<accession>A0A7J4IV86</accession>
<protein>
    <submittedName>
        <fullName evidence="1">Uncharacterized protein</fullName>
    </submittedName>
</protein>
<comment type="caution">
    <text evidence="1">The sequence shown here is derived from an EMBL/GenBank/DDBJ whole genome shotgun (WGS) entry which is preliminary data.</text>
</comment>
<gene>
    <name evidence="1" type="ORF">HA254_01705</name>
</gene>
<evidence type="ECO:0000313" key="1">
    <source>
        <dbReference type="EMBL" id="HIH09362.1"/>
    </source>
</evidence>
<dbReference type="AlphaFoldDB" id="A0A7J4IV86"/>
<name>A0A7J4IV86_9ARCH</name>
<dbReference type="EMBL" id="DUGC01000031">
    <property type="protein sequence ID" value="HIH09362.1"/>
    <property type="molecule type" value="Genomic_DNA"/>
</dbReference>
<evidence type="ECO:0000313" key="2">
    <source>
        <dbReference type="Proteomes" id="UP000565078"/>
    </source>
</evidence>
<organism evidence="1 2">
    <name type="scientific">Candidatus Iainarchaeum sp</name>
    <dbReference type="NCBI Taxonomy" id="3101447"/>
    <lineage>
        <taxon>Archaea</taxon>
        <taxon>Candidatus Iainarchaeota</taxon>
        <taxon>Candidatus Iainarchaeia</taxon>
        <taxon>Candidatus Iainarchaeales</taxon>
        <taxon>Candidatus Iainarchaeaceae</taxon>
        <taxon>Candidatus Iainarchaeum</taxon>
    </lineage>
</organism>
<sequence length="81" mass="8691">MKTTNGEDDRLDIDAGLGISQNKITLNQSSLPQLNLPATITLYNANFNSPKILKDGAECSQCSIVSYGRAAKEVVFSVPGF</sequence>
<dbReference type="Proteomes" id="UP000565078">
    <property type="component" value="Unassembled WGS sequence"/>
</dbReference>
<reference evidence="2" key="1">
    <citation type="journal article" date="2020" name="bioRxiv">
        <title>A rank-normalized archaeal taxonomy based on genome phylogeny resolves widespread incomplete and uneven classifications.</title>
        <authorList>
            <person name="Rinke C."/>
            <person name="Chuvochina M."/>
            <person name="Mussig A.J."/>
            <person name="Chaumeil P.-A."/>
            <person name="Waite D.W."/>
            <person name="Whitman W.B."/>
            <person name="Parks D.H."/>
            <person name="Hugenholtz P."/>
        </authorList>
    </citation>
    <scope>NUCLEOTIDE SEQUENCE [LARGE SCALE GENOMIC DNA]</scope>
</reference>
<proteinExistence type="predicted"/>